<evidence type="ECO:0000256" key="5">
    <source>
        <dbReference type="ARBA" id="ARBA00022692"/>
    </source>
</evidence>
<keyword evidence="7" id="KW-1133">Transmembrane helix</keyword>
<comment type="similarity">
    <text evidence="3">Belongs to the MNN1/MNT family.</text>
</comment>
<organism evidence="12">
    <name type="scientific">Salpingoeca rosetta (strain ATCC 50818 / BSB-021)</name>
    <dbReference type="NCBI Taxonomy" id="946362"/>
    <lineage>
        <taxon>Eukaryota</taxon>
        <taxon>Choanoflagellata</taxon>
        <taxon>Craspedida</taxon>
        <taxon>Salpingoecidae</taxon>
        <taxon>Salpingoeca</taxon>
    </lineage>
</organism>
<evidence type="ECO:0000256" key="10">
    <source>
        <dbReference type="ARBA" id="ARBA00037847"/>
    </source>
</evidence>
<evidence type="ECO:0000256" key="4">
    <source>
        <dbReference type="ARBA" id="ARBA00022679"/>
    </source>
</evidence>
<dbReference type="GO" id="GO:0046354">
    <property type="term" value="P:mannan biosynthetic process"/>
    <property type="evidence" value="ECO:0007669"/>
    <property type="project" value="TreeGrafter"/>
</dbReference>
<dbReference type="OrthoDB" id="430354at2759"/>
<gene>
    <name evidence="11" type="ORF">PTSG_03778</name>
</gene>
<evidence type="ECO:0000256" key="8">
    <source>
        <dbReference type="ARBA" id="ARBA00023034"/>
    </source>
</evidence>
<dbReference type="InParanoid" id="F2U5C6"/>
<dbReference type="STRING" id="946362.F2U5C6"/>
<evidence type="ECO:0000256" key="9">
    <source>
        <dbReference type="ARBA" id="ARBA00023136"/>
    </source>
</evidence>
<keyword evidence="6" id="KW-0735">Signal-anchor</keyword>
<dbReference type="GO" id="GO:0000139">
    <property type="term" value="C:Golgi membrane"/>
    <property type="evidence" value="ECO:0007669"/>
    <property type="project" value="UniProtKB-SubCell"/>
</dbReference>
<reference evidence="11" key="1">
    <citation type="submission" date="2009-08" db="EMBL/GenBank/DDBJ databases">
        <title>Annotation of Salpingoeca rosetta.</title>
        <authorList>
            <consortium name="The Broad Institute Genome Sequencing Platform"/>
            <person name="Russ C."/>
            <person name="Cuomo C."/>
            <person name="Burger G."/>
            <person name="Gray M.W."/>
            <person name="Holland P.W.H."/>
            <person name="King N."/>
            <person name="Lang F.B.F."/>
            <person name="Roger A.J."/>
            <person name="Ruiz-Trillo I."/>
            <person name="Young S.K."/>
            <person name="Zeng Q."/>
            <person name="Gargeya S."/>
            <person name="Alvarado L."/>
            <person name="Berlin A."/>
            <person name="Chapman S.B."/>
            <person name="Chen Z."/>
            <person name="Freedman E."/>
            <person name="Gellesch M."/>
            <person name="Goldberg J."/>
            <person name="Griggs A."/>
            <person name="Gujja S."/>
            <person name="Heilman E."/>
            <person name="Heiman D."/>
            <person name="Howarth C."/>
            <person name="Mehta T."/>
            <person name="Neiman D."/>
            <person name="Pearson M."/>
            <person name="Roberts A."/>
            <person name="Saif S."/>
            <person name="Shea T."/>
            <person name="Shenoy N."/>
            <person name="Sisk P."/>
            <person name="Stolte C."/>
            <person name="Sykes S."/>
            <person name="White J."/>
            <person name="Yandava C."/>
            <person name="Haas B."/>
            <person name="Nusbaum C."/>
            <person name="Birren B."/>
        </authorList>
    </citation>
    <scope>NUCLEOTIDE SEQUENCE [LARGE SCALE GENOMIC DNA]</scope>
    <source>
        <strain evidence="11">ATCC 50818</strain>
    </source>
</reference>
<dbReference type="AlphaFoldDB" id="F2U5C6"/>
<dbReference type="PANTHER" id="PTHR31646:SF1">
    <property type="entry name" value="ALPHA-1,2-MANNOSYLTRANSFERASE MNN2"/>
    <property type="match status" value="1"/>
</dbReference>
<dbReference type="OMA" id="YHEMESG"/>
<evidence type="ECO:0000256" key="1">
    <source>
        <dbReference type="ARBA" id="ARBA00004394"/>
    </source>
</evidence>
<dbReference type="KEGG" id="sre:PTSG_03778"/>
<keyword evidence="12" id="KW-1185">Reference proteome</keyword>
<sequence length="333" mass="37172">MVVQRLWLNFGAAYHNATAVAAQGSSDSSHNGFIVVEHASQHVPEDVVRAASRRWKAFMRLAPTFEQHTQAFTRDRAIVISGGGYQLEFVFASVRLLRLYGCTLPIELWVSSVRGEVPSVTQRRALEQIGVEVMDLDAYAGVFPELAEQMHPSKPSTKPYILKQLALVSSNCRQCLLLDADNAAVRDPTYLFSDENFVRTGHLLWPDFWHMRTGPASIRAIFGLNDDWASTSPWDVRTVESGQMVVDKARAWRTLMLSVYMQLQTEFFDNQMRALHHLGGGGDKQTFLIGCLATNSSCHIIDHPVASAARIIDGTFCGRAMVQLLDQQDVCTD</sequence>
<dbReference type="RefSeq" id="XP_004995506.1">
    <property type="nucleotide sequence ID" value="XM_004995449.1"/>
</dbReference>
<keyword evidence="9" id="KW-0472">Membrane</keyword>
<evidence type="ECO:0000313" key="11">
    <source>
        <dbReference type="EMBL" id="EGD83142.1"/>
    </source>
</evidence>
<name>F2U5C6_SALR5</name>
<dbReference type="SUPFAM" id="SSF53448">
    <property type="entry name" value="Nucleotide-diphospho-sugar transferases"/>
    <property type="match status" value="1"/>
</dbReference>
<evidence type="ECO:0000256" key="6">
    <source>
        <dbReference type="ARBA" id="ARBA00022968"/>
    </source>
</evidence>
<evidence type="ECO:0000256" key="7">
    <source>
        <dbReference type="ARBA" id="ARBA00022989"/>
    </source>
</evidence>
<dbReference type="PANTHER" id="PTHR31646">
    <property type="entry name" value="ALPHA-1,2-MANNOSYLTRANSFERASE MNN2"/>
    <property type="match status" value="1"/>
</dbReference>
<dbReference type="InterPro" id="IPR022751">
    <property type="entry name" value="Alpha_mannosyltransferase"/>
</dbReference>
<dbReference type="EMBL" id="GL832962">
    <property type="protein sequence ID" value="EGD83142.1"/>
    <property type="molecule type" value="Genomic_DNA"/>
</dbReference>
<comment type="subcellular location">
    <subcellularLocation>
        <location evidence="10">Endomembrane system</location>
        <topology evidence="10">Single-pass membrane protein</topology>
    </subcellularLocation>
    <subcellularLocation>
        <location evidence="1">Golgi apparatus membrane</location>
    </subcellularLocation>
    <subcellularLocation>
        <location evidence="2">Membrane</location>
        <topology evidence="2">Single-pass type II membrane protein</topology>
    </subcellularLocation>
</comment>
<dbReference type="Pfam" id="PF11051">
    <property type="entry name" value="Mannosyl_trans3"/>
    <property type="match status" value="2"/>
</dbReference>
<proteinExistence type="inferred from homology"/>
<dbReference type="GeneID" id="16076087"/>
<dbReference type="InterPro" id="IPR029044">
    <property type="entry name" value="Nucleotide-diphossugar_trans"/>
</dbReference>
<evidence type="ECO:0000256" key="3">
    <source>
        <dbReference type="ARBA" id="ARBA00009105"/>
    </source>
</evidence>
<keyword evidence="8" id="KW-0333">Golgi apparatus</keyword>
<keyword evidence="5" id="KW-0812">Transmembrane</keyword>
<dbReference type="GO" id="GO:0000026">
    <property type="term" value="F:alpha-1,2-mannosyltransferase activity"/>
    <property type="evidence" value="ECO:0007669"/>
    <property type="project" value="TreeGrafter"/>
</dbReference>
<dbReference type="Proteomes" id="UP000007799">
    <property type="component" value="Unassembled WGS sequence"/>
</dbReference>
<keyword evidence="4" id="KW-0808">Transferase</keyword>
<evidence type="ECO:0000256" key="2">
    <source>
        <dbReference type="ARBA" id="ARBA00004606"/>
    </source>
</evidence>
<accession>F2U5C6</accession>
<evidence type="ECO:0000313" key="12">
    <source>
        <dbReference type="Proteomes" id="UP000007799"/>
    </source>
</evidence>
<dbReference type="eggNOG" id="ENOG502QQ16">
    <property type="taxonomic scope" value="Eukaryota"/>
</dbReference>
<protein>
    <submittedName>
        <fullName evidence="11">Uncharacterized protein</fullName>
    </submittedName>
</protein>